<dbReference type="PANTHER" id="PTHR42648:SF18">
    <property type="entry name" value="RETROTRANSPOSON, UNCLASSIFIED-LIKE PROTEIN"/>
    <property type="match status" value="1"/>
</dbReference>
<feature type="compositionally biased region" description="Acidic residues" evidence="3">
    <location>
        <begin position="2425"/>
        <end position="2445"/>
    </location>
</feature>
<feature type="region of interest" description="Disordered" evidence="3">
    <location>
        <begin position="990"/>
        <end position="1010"/>
    </location>
</feature>
<feature type="region of interest" description="Disordered" evidence="3">
    <location>
        <begin position="138"/>
        <end position="170"/>
    </location>
</feature>
<feature type="region of interest" description="Disordered" evidence="3">
    <location>
        <begin position="2386"/>
        <end position="2493"/>
    </location>
</feature>
<evidence type="ECO:0000259" key="4">
    <source>
        <dbReference type="Pfam" id="PF07727"/>
    </source>
</evidence>
<dbReference type="GO" id="GO:0046872">
    <property type="term" value="F:metal ion binding"/>
    <property type="evidence" value="ECO:0007669"/>
    <property type="project" value="UniProtKB-KW"/>
</dbReference>
<evidence type="ECO:0000313" key="5">
    <source>
        <dbReference type="EMBL" id="GEU55172.1"/>
    </source>
</evidence>
<feature type="compositionally biased region" description="Basic and acidic residues" evidence="3">
    <location>
        <begin position="1184"/>
        <end position="1202"/>
    </location>
</feature>
<feature type="domain" description="Reverse transcriptase Ty1/copia-type" evidence="4">
    <location>
        <begin position="627"/>
        <end position="707"/>
    </location>
</feature>
<feature type="region of interest" description="Disordered" evidence="3">
    <location>
        <begin position="475"/>
        <end position="501"/>
    </location>
</feature>
<name>A0A6L2L3A4_TANCI</name>
<dbReference type="GO" id="GO:0016787">
    <property type="term" value="F:hydrolase activity"/>
    <property type="evidence" value="ECO:0007669"/>
    <property type="project" value="UniProtKB-KW"/>
</dbReference>
<dbReference type="Pfam" id="PF07727">
    <property type="entry name" value="RVT_2"/>
    <property type="match status" value="2"/>
</dbReference>
<evidence type="ECO:0000256" key="2">
    <source>
        <dbReference type="ARBA" id="ARBA00022801"/>
    </source>
</evidence>
<feature type="compositionally biased region" description="Low complexity" evidence="3">
    <location>
        <begin position="485"/>
        <end position="495"/>
    </location>
</feature>
<dbReference type="SUPFAM" id="SSF56672">
    <property type="entry name" value="DNA/RNA polymerases"/>
    <property type="match status" value="1"/>
</dbReference>
<evidence type="ECO:0000256" key="3">
    <source>
        <dbReference type="SAM" id="MobiDB-lite"/>
    </source>
</evidence>
<reference evidence="5" key="1">
    <citation type="journal article" date="2019" name="Sci. Rep.">
        <title>Draft genome of Tanacetum cinerariifolium, the natural source of mosquito coil.</title>
        <authorList>
            <person name="Yamashiro T."/>
            <person name="Shiraishi A."/>
            <person name="Satake H."/>
            <person name="Nakayama K."/>
        </authorList>
    </citation>
    <scope>NUCLEOTIDE SEQUENCE</scope>
</reference>
<feature type="compositionally biased region" description="Basic and acidic residues" evidence="3">
    <location>
        <begin position="2691"/>
        <end position="2701"/>
    </location>
</feature>
<dbReference type="PANTHER" id="PTHR42648">
    <property type="entry name" value="TRANSPOSASE, PUTATIVE-RELATED"/>
    <property type="match status" value="1"/>
</dbReference>
<proteinExistence type="predicted"/>
<feature type="compositionally biased region" description="Acidic residues" evidence="3">
    <location>
        <begin position="1156"/>
        <end position="1183"/>
    </location>
</feature>
<dbReference type="InterPro" id="IPR039537">
    <property type="entry name" value="Retrotran_Ty1/copia-like"/>
</dbReference>
<feature type="compositionally biased region" description="Basic residues" evidence="3">
    <location>
        <begin position="1100"/>
        <end position="1121"/>
    </location>
</feature>
<keyword evidence="2" id="KW-0378">Hydrolase</keyword>
<feature type="compositionally biased region" description="Low complexity" evidence="3">
    <location>
        <begin position="1498"/>
        <end position="1519"/>
    </location>
</feature>
<feature type="compositionally biased region" description="Basic residues" evidence="3">
    <location>
        <begin position="995"/>
        <end position="1005"/>
    </location>
</feature>
<gene>
    <name evidence="5" type="ORF">Tci_027150</name>
</gene>
<feature type="region of interest" description="Disordered" evidence="3">
    <location>
        <begin position="1467"/>
        <end position="1519"/>
    </location>
</feature>
<protein>
    <recommendedName>
        <fullName evidence="4">Reverse transcriptase Ty1/copia-type domain-containing protein</fullName>
    </recommendedName>
</protein>
<comment type="caution">
    <text evidence="5">The sequence shown here is derived from an EMBL/GenBank/DDBJ whole genome shotgun (WGS) entry which is preliminary data.</text>
</comment>
<feature type="region of interest" description="Disordered" evidence="3">
    <location>
        <begin position="1100"/>
        <end position="1128"/>
    </location>
</feature>
<accession>A0A6L2L3A4</accession>
<feature type="region of interest" description="Disordered" evidence="3">
    <location>
        <begin position="2691"/>
        <end position="2712"/>
    </location>
</feature>
<feature type="domain" description="Reverse transcriptase Ty1/copia-type" evidence="4">
    <location>
        <begin position="542"/>
        <end position="623"/>
    </location>
</feature>
<organism evidence="5">
    <name type="scientific">Tanacetum cinerariifolium</name>
    <name type="common">Dalmatian daisy</name>
    <name type="synonym">Chrysanthemum cinerariifolium</name>
    <dbReference type="NCBI Taxonomy" id="118510"/>
    <lineage>
        <taxon>Eukaryota</taxon>
        <taxon>Viridiplantae</taxon>
        <taxon>Streptophyta</taxon>
        <taxon>Embryophyta</taxon>
        <taxon>Tracheophyta</taxon>
        <taxon>Spermatophyta</taxon>
        <taxon>Magnoliopsida</taxon>
        <taxon>eudicotyledons</taxon>
        <taxon>Gunneridae</taxon>
        <taxon>Pentapetalae</taxon>
        <taxon>asterids</taxon>
        <taxon>campanulids</taxon>
        <taxon>Asterales</taxon>
        <taxon>Asteraceae</taxon>
        <taxon>Asteroideae</taxon>
        <taxon>Anthemideae</taxon>
        <taxon>Anthemidinae</taxon>
        <taxon>Tanacetum</taxon>
    </lineage>
</organism>
<sequence length="2712" mass="310059">MVLKPNATLAPGMFKLDIEPIFSRLKNNRDAHEVYIEKTIEYADTLHGFVECRTLYPSEPLLESPCMFTKHVQELLDNSPKPSEKLIDVTPTNKDKRIRFAEPVTSLNNIPKQTNSLKTKYSNKPLLTSTGVKPTTYAIGIKPSGNTKNNRIAQPPRRNQKNKVQDHPKTVKSSLNKMYSVYKPISNAVVKHSVGNDNFKYICAICNKCLFDANHDMCLVDFLNDVNVRSKSKSKRKKMRKAWKPVSKVLTDVVQIILWYRNIKCSKHMTWNRSQLMNFVSKFLGTVQFKNDQFAKIMGYGDYQQGNVIISKHLNFGTLNKLAKDGLAQGIPKLKFQKDHPCSTCALGKSRKSSHQPKAEDTNQEKLYLSHMDLCGPMRVESINRKKYILAEAINRACYTQNRSLTHLRYNKTPYELMHDKKPDLSLFHVFGSLCYPTNNSEDLGKQNAKADIRIFFRFLVVAAPRAVEIADSPVSTSIDQDTPSSNSTSQGLSSNVRPSHTPFEIIGRWTKDHTIANVIGDPSPSVSTIKQLKTDAIWHEEGIDFEESFSPIARIEAIRIFISNATYKNMKIFQMDVKTTFLNGKLKEEVYVSQLEGFVNQEYPSHVYNLKKALYGFKQAPRNDLLLVQIYVDDIIFASTNIALCYEFGNQMTTKFKMSIMGQMSFFLGLQIFQSPRGIFLNQSKYASKIIKKYGLLSSDSVDITMVEKNKLDEDLQRNQLMLHFTAKLTKKHLNAVKRIFRYLKGTIKMGIWYLKDTDIPLIAYSNADHAGCQDTRRSTSGSAQFLETLQVAARDEKWVPSAERVKFSSTNIILDTTMWYTIKMVQDTDSYEFLLANKKCTVNAEVFRTILDLCPRVEAEDFTDVPDDEIALTFLINLSYKGPLNRHTNMFVYHMYQPWRTLAAIINKYLYEKTEDLAYLIDLRKEKRSRRENLPYPRFTKIIINHFLKQHKSLTNLKNKHYHTIKDDGIVSQLKFFRIDVHQIFNSSDSPKKSRGKGSKGKKTAKESQETIDVSKVFELEPKPAKKKTTSRRVVKKKVTLSADDNIISDDPNTALEFAKSIRQTEAEEAEAARKVHATHARIVTEFAFESAKKKSIGRSSKSVKKKLQTSCKLSRKVRRQSEDNQVLEAHMKELVVNQGLPMSLQSSLLPQGDEQDSENSDDENDDEEKDDKDGDVDDEGNDHVSDKQDANDEDDKTQSYEDEIYKYKICVRKDEDVEMKDVDVEEFDKGKEKVIDAAMEEAKKTSKAKDDAKKIEIPPSSSSLSVYLGFDDQVLKLSSNSSLVSTVKDYAYADTTNLLPIPEIVTKTPVSTHVSPPQVTAIISTMQQTPTSTPPIIAKDPTIITTVHESNALSAIKLRVAKLEKDMFELKTIDHSSEALVHLLKLTKKPTPTAKQESEKSSLDILKIKKEQAEKEKKPQFTIKSTDKAALEEFDLKSALYQSIHANKSFNINPTYNRLKQDVDEVDDDEDPLAGPNQGKKTKRRRSKESESLKKPSSTKETPKGKTSTKVSKTGKSTLAKKLVEEPIAEVIMDDIGDDLVCEDDQPQAASKPKTSKNLNLEWFKQPQDPLTFNNLMDTLIEFSKYMLNGLKNENLTQDILLGPAFNLLKGTCSTSNELETPDHQTVAADYFFNNDMEYLKYFNPEVTYTTSITKTKVAQYEIIKHTYDMVPTLWSTIKHALLFAIQHKLFHLDGSDIIDFIVALRMFTRNLILKRRVEDLQLSIESYQKKLNITKPQKTFPKIEFKEPYILSYNPPEIVYEDLEKQKRVCELVSCTSSQMAHSVETLLNMSFENKEHYQSEKEAIHLLLTGIRDEIYSAVDACSTTHDMWIAIERLQQEQADWLEDIEKEIDKQELEAHYSYMAKIQKVPTIDSRADIEALEKVKYDTGYNVFANERQHSEQLESINNTCVVETIDSNVIFDSPDMCDNDIQSDQKAEECDDEHSELEMYKTLNDRIIYYDKLERKLNETLGLLAQKESDIREGMKLKAYEGFVVKEKHDALVKQSLLTKSSYKGLVKEKKRRNMNPIATQQAALDNALVPLEKRLKSKALIPGNMINQDIKDSQAYKTYYDFATRKIPPRKVRRYKKFASPSRKLSPIKESELVKKGKRVKSHAKKSITVPTAGVAIRDTQSLSVSKKKAPDIEKVLEITKWIKIPNVDIDEIRLHVFSKSLSGDAKKWWDNKGAATTWKELCNNSFHKYYPLSHAYKSNIPDDLGHGTNYFEFLYWLVSKFDSHWELDKNVKNRLWEFYVNGRTKGTIDDLINESCNESNKKTCSDSFFKPYLDAQDGKDIYKIIDRDYSLIPIPAHRDIDNPEELCQTKEFVVVWYSVGSSEEYIVVDLRKISTVEKLPGSMSCIYHQLFNKKDRGWAITPLSEAGQLKEATKKSKNDYHISKASGSGDGTNFKSAVPDELQCKTSGDSEDVNDDDSDDDMAESDDLGNSDADNNERTDSNDDDDENPSFTLKYYNKEEHDDEYKSDDGNENVFEEEDDNLYKDVDVGLLGAEHERERKGDEEMIDADQNVSQEKSYEQVVEDAHMTLTSSQKTESLKQSSSVSFDFASKYNLLSTIIRYATRIALKSNTKDFKKKAQEERKLYIDVVEKSSTINESLDNVVLAKSYSQPNSTYEASESLTEFELKKILLDKMERSESYKTALEHKKLYEALVKSYNLDKDLFSSYGNVYLLKRDRDDKDKDEDPSAGSDRGLKK</sequence>
<dbReference type="InterPro" id="IPR013103">
    <property type="entry name" value="RVT_2"/>
</dbReference>
<evidence type="ECO:0000256" key="1">
    <source>
        <dbReference type="ARBA" id="ARBA00022723"/>
    </source>
</evidence>
<dbReference type="InterPro" id="IPR043502">
    <property type="entry name" value="DNA/RNA_pol_sf"/>
</dbReference>
<keyword evidence="1" id="KW-0479">Metal-binding</keyword>
<feature type="compositionally biased region" description="Basic and acidic residues" evidence="3">
    <location>
        <begin position="2387"/>
        <end position="2398"/>
    </location>
</feature>
<dbReference type="EMBL" id="BKCJ010003452">
    <property type="protein sequence ID" value="GEU55172.1"/>
    <property type="molecule type" value="Genomic_DNA"/>
</dbReference>
<feature type="compositionally biased region" description="Polar residues" evidence="3">
    <location>
        <begin position="475"/>
        <end position="484"/>
    </location>
</feature>
<feature type="compositionally biased region" description="Basic and acidic residues" evidence="3">
    <location>
        <begin position="2472"/>
        <end position="2485"/>
    </location>
</feature>
<feature type="region of interest" description="Disordered" evidence="3">
    <location>
        <begin position="1148"/>
        <end position="1202"/>
    </location>
</feature>